<keyword evidence="2" id="KW-0677">Repeat</keyword>
<dbReference type="PANTHER" id="PTHR46580">
    <property type="entry name" value="SENSOR KINASE-RELATED"/>
    <property type="match status" value="1"/>
</dbReference>
<dbReference type="Gene3D" id="2.120.10.30">
    <property type="entry name" value="TolB, C-terminal domain"/>
    <property type="match status" value="3"/>
</dbReference>
<keyword evidence="4" id="KW-0812">Transmembrane</keyword>
<organism evidence="7 8">
    <name type="scientific">Pseudoxanthomonas mexicana</name>
    <dbReference type="NCBI Taxonomy" id="128785"/>
    <lineage>
        <taxon>Bacteria</taxon>
        <taxon>Pseudomonadati</taxon>
        <taxon>Pseudomonadota</taxon>
        <taxon>Gammaproteobacteria</taxon>
        <taxon>Lysobacterales</taxon>
        <taxon>Lysobacteraceae</taxon>
        <taxon>Pseudoxanthomonas</taxon>
    </lineage>
</organism>
<dbReference type="Gene3D" id="2.130.10.130">
    <property type="entry name" value="Integrin alpha, N-terminal"/>
    <property type="match status" value="2"/>
</dbReference>
<dbReference type="Pfam" id="PF13517">
    <property type="entry name" value="FG-GAP_3"/>
    <property type="match status" value="2"/>
</dbReference>
<dbReference type="PANTHER" id="PTHR46580:SF4">
    <property type="entry name" value="ATP_GTP-BINDING PROTEIN"/>
    <property type="match status" value="1"/>
</dbReference>
<dbReference type="Pfam" id="PF25021">
    <property type="entry name" value="TEN_NHL"/>
    <property type="match status" value="1"/>
</dbReference>
<gene>
    <name evidence="7" type="ORF">IAE60_16540</name>
</gene>
<reference evidence="7 8" key="1">
    <citation type="submission" date="2020-08" db="EMBL/GenBank/DDBJ databases">
        <title>Streptomycin Non-resistant strain, P. mexicana.</title>
        <authorList>
            <person name="Ganesh-Kumar S."/>
            <person name="Zhe T."/>
            <person name="Yu Z."/>
            <person name="Min Y."/>
        </authorList>
    </citation>
    <scope>NUCLEOTIDE SEQUENCE [LARGE SCALE GENOMIC DNA]</scope>
    <source>
        <strain evidence="7 8">GTZY2</strain>
    </source>
</reference>
<dbReference type="RefSeq" id="WP_187573074.1">
    <property type="nucleotide sequence ID" value="NZ_CP060731.1"/>
</dbReference>
<accession>A0A7G9TBL8</accession>
<feature type="signal peptide" evidence="5">
    <location>
        <begin position="1"/>
        <end position="36"/>
    </location>
</feature>
<feature type="chain" id="PRO_5028834115" evidence="5">
    <location>
        <begin position="37"/>
        <end position="853"/>
    </location>
</feature>
<dbReference type="InterPro" id="IPR013517">
    <property type="entry name" value="FG-GAP"/>
</dbReference>
<protein>
    <submittedName>
        <fullName evidence="7">VCBS repeat-containing protein</fullName>
    </submittedName>
</protein>
<sequence>MDQVPRTDPTRATRRRAVLGAWLACMACLAGYSVHAQTITTIAGGGNPGSGNGDGGPATQARLEEPVDVAIDPSGNVFIAERYGFKVRRIGANGIITTVAGNGQQMYDGDGKPATTAAIDVRGIAVDASGNLFIADGANGRIRKVSPNGTISTLVASGLSFPTRLAVSPSGQVHVLDQSRIWKVGPSGNLVLVAGNGEYGTSGDGGPATAARLASTNALTFDRSGRLYLADNNDRIRRIALDGTISTIAGSGPFRVDPVARNSRLHMPTGVTIDSRGNTYVALRGNVVRTINLDGIIGDAVATSIDGGGQVIGAPFGFRGDGGPALDAWLYEPEGLAVDGQDNLYIADTRNHRIRKVTPVPTPRTPAGVNAFSPQKIYGVGSYVRHVAVGDITGDGRKDALLTTSSWSGSYAEPAKDFRVWLFVQKPDGTLASPVGYPFSGDVLGGRTGSGLATGDFNGDGFDDVVVGTLNGITIFLGSPSGLGPGLNYPSQTAGAQAVLSLALLDVDRDGRLDVVTLSGGRSEGGTSPSDQVGLLTYYGNGTGGFPRQSFRPRPSNVNWGSLRATDVNNDGFLDLTSSWRDIIDGYYRGGFEVTLHDAATSLGAVRRWHPLQPLSWGPGYALGDFDGDGRKDAIVSYSQNTPSAKYAQFKQQPDGNFIEKASWPAFDVPDELISADMNNDGRDDLLVIHGGWSSIGYMQQLPTGGLDVEIKYEVEQSSNPNMPALSVGDLNGDGCLDVAMADRNYGLVVLEGRNCFVRANGSQPLVPGGWGALAINGAITQGQTGQASVGIAPPARSGEPTGVANGRNMTPRGDTDRAQSARRLFAILALLGLLGLLGGAWFAYPRRAWLGR</sequence>
<dbReference type="InterPro" id="IPR011042">
    <property type="entry name" value="6-blade_b-propeller_TolB-like"/>
</dbReference>
<evidence type="ECO:0000256" key="4">
    <source>
        <dbReference type="SAM" id="Phobius"/>
    </source>
</evidence>
<name>A0A7G9TBL8_PSEMX</name>
<evidence type="ECO:0000313" key="7">
    <source>
        <dbReference type="EMBL" id="QNN77493.1"/>
    </source>
</evidence>
<dbReference type="InterPro" id="IPR001258">
    <property type="entry name" value="NHL_repeat"/>
</dbReference>
<dbReference type="SUPFAM" id="SSF69318">
    <property type="entry name" value="Integrin alpha N-terminal domain"/>
    <property type="match status" value="2"/>
</dbReference>
<keyword evidence="4" id="KW-0472">Membrane</keyword>
<evidence type="ECO:0000256" key="3">
    <source>
        <dbReference type="SAM" id="MobiDB-lite"/>
    </source>
</evidence>
<keyword evidence="4" id="KW-1133">Transmembrane helix</keyword>
<keyword evidence="1 5" id="KW-0732">Signal</keyword>
<feature type="region of interest" description="Disordered" evidence="3">
    <location>
        <begin position="789"/>
        <end position="816"/>
    </location>
</feature>
<evidence type="ECO:0000259" key="6">
    <source>
        <dbReference type="Pfam" id="PF25021"/>
    </source>
</evidence>
<dbReference type="SUPFAM" id="SSF63825">
    <property type="entry name" value="YWTD domain"/>
    <property type="match status" value="1"/>
</dbReference>
<evidence type="ECO:0000256" key="1">
    <source>
        <dbReference type="ARBA" id="ARBA00022729"/>
    </source>
</evidence>
<evidence type="ECO:0000313" key="8">
    <source>
        <dbReference type="Proteomes" id="UP000515838"/>
    </source>
</evidence>
<feature type="domain" description="Teneurin NHL" evidence="6">
    <location>
        <begin position="108"/>
        <end position="158"/>
    </location>
</feature>
<dbReference type="Proteomes" id="UP000515838">
    <property type="component" value="Chromosome"/>
</dbReference>
<dbReference type="InterPro" id="IPR028994">
    <property type="entry name" value="Integrin_alpha_N"/>
</dbReference>
<dbReference type="GeneID" id="81472597"/>
<feature type="transmembrane region" description="Helical" evidence="4">
    <location>
        <begin position="825"/>
        <end position="845"/>
    </location>
</feature>
<dbReference type="Pfam" id="PF01436">
    <property type="entry name" value="NHL"/>
    <property type="match status" value="1"/>
</dbReference>
<dbReference type="EMBL" id="CP060731">
    <property type="protein sequence ID" value="QNN77493.1"/>
    <property type="molecule type" value="Genomic_DNA"/>
</dbReference>
<evidence type="ECO:0000256" key="2">
    <source>
        <dbReference type="ARBA" id="ARBA00022737"/>
    </source>
</evidence>
<dbReference type="InterPro" id="IPR056822">
    <property type="entry name" value="TEN_NHL"/>
</dbReference>
<proteinExistence type="predicted"/>
<dbReference type="AlphaFoldDB" id="A0A7G9TBL8"/>
<evidence type="ECO:0000256" key="5">
    <source>
        <dbReference type="SAM" id="SignalP"/>
    </source>
</evidence>